<dbReference type="Proteomes" id="UP001221757">
    <property type="component" value="Unassembled WGS sequence"/>
</dbReference>
<evidence type="ECO:0008006" key="3">
    <source>
        <dbReference type="Google" id="ProtNLM"/>
    </source>
</evidence>
<dbReference type="EMBL" id="JARKIE010000095">
    <property type="protein sequence ID" value="KAJ7686470.1"/>
    <property type="molecule type" value="Genomic_DNA"/>
</dbReference>
<name>A0AAD7GBF1_MYCRO</name>
<dbReference type="SUPFAM" id="SSF52540">
    <property type="entry name" value="P-loop containing nucleoside triphosphate hydrolases"/>
    <property type="match status" value="1"/>
</dbReference>
<reference evidence="1" key="1">
    <citation type="submission" date="2023-03" db="EMBL/GenBank/DDBJ databases">
        <title>Massive genome expansion in bonnet fungi (Mycena s.s.) driven by repeated elements and novel gene families across ecological guilds.</title>
        <authorList>
            <consortium name="Lawrence Berkeley National Laboratory"/>
            <person name="Harder C.B."/>
            <person name="Miyauchi S."/>
            <person name="Viragh M."/>
            <person name="Kuo A."/>
            <person name="Thoen E."/>
            <person name="Andreopoulos B."/>
            <person name="Lu D."/>
            <person name="Skrede I."/>
            <person name="Drula E."/>
            <person name="Henrissat B."/>
            <person name="Morin E."/>
            <person name="Kohler A."/>
            <person name="Barry K."/>
            <person name="LaButti K."/>
            <person name="Morin E."/>
            <person name="Salamov A."/>
            <person name="Lipzen A."/>
            <person name="Mereny Z."/>
            <person name="Hegedus B."/>
            <person name="Baldrian P."/>
            <person name="Stursova M."/>
            <person name="Weitz H."/>
            <person name="Taylor A."/>
            <person name="Grigoriev I.V."/>
            <person name="Nagy L.G."/>
            <person name="Martin F."/>
            <person name="Kauserud H."/>
        </authorList>
    </citation>
    <scope>NUCLEOTIDE SEQUENCE</scope>
    <source>
        <strain evidence="1">CBHHK067</strain>
    </source>
</reference>
<organism evidence="1 2">
    <name type="scientific">Mycena rosella</name>
    <name type="common">Pink bonnet</name>
    <name type="synonym">Agaricus rosellus</name>
    <dbReference type="NCBI Taxonomy" id="1033263"/>
    <lineage>
        <taxon>Eukaryota</taxon>
        <taxon>Fungi</taxon>
        <taxon>Dikarya</taxon>
        <taxon>Basidiomycota</taxon>
        <taxon>Agaricomycotina</taxon>
        <taxon>Agaricomycetes</taxon>
        <taxon>Agaricomycetidae</taxon>
        <taxon>Agaricales</taxon>
        <taxon>Marasmiineae</taxon>
        <taxon>Mycenaceae</taxon>
        <taxon>Mycena</taxon>
    </lineage>
</organism>
<evidence type="ECO:0000313" key="1">
    <source>
        <dbReference type="EMBL" id="KAJ7686470.1"/>
    </source>
</evidence>
<keyword evidence="2" id="KW-1185">Reference proteome</keyword>
<protein>
    <recommendedName>
        <fullName evidence="3">P-loop containing nucleoside triphosphate hydrolase protein</fullName>
    </recommendedName>
</protein>
<comment type="caution">
    <text evidence="1">The sequence shown here is derived from an EMBL/GenBank/DDBJ whole genome shotgun (WGS) entry which is preliminary data.</text>
</comment>
<evidence type="ECO:0000313" key="2">
    <source>
        <dbReference type="Proteomes" id="UP001221757"/>
    </source>
</evidence>
<dbReference type="PANTHER" id="PTHR10285">
    <property type="entry name" value="URIDINE KINASE"/>
    <property type="match status" value="1"/>
</dbReference>
<dbReference type="InterPro" id="IPR027417">
    <property type="entry name" value="P-loop_NTPase"/>
</dbReference>
<dbReference type="AlphaFoldDB" id="A0AAD7GBF1"/>
<gene>
    <name evidence="1" type="ORF">B0H17DRAFT_1013424</name>
</gene>
<proteinExistence type="predicted"/>
<dbReference type="Gene3D" id="3.40.50.300">
    <property type="entry name" value="P-loop containing nucleotide triphosphate hydrolases"/>
    <property type="match status" value="1"/>
</dbReference>
<accession>A0AAD7GBF1</accession>
<sequence>MSALKHLLAHILQAVSKPRPLFVALQGPQGSGKSYLSGLLANELRSRSLNVALLSLDDIYLPHAGLVSLSETHPDNALWRGRGQPGTHDVLLGLQVLTGLQDGELVEMPRFEKSLFDGEGDRLPLGSEGTVVATPPVDVVLLEGWCVGFYPIPLGEIDARWDGAWAEERQQLGMGESARKEDVLQVNERLKDYIPLWDFFDIFVQVGPFPNVGCVYLTLLLLKLQPSPSPQKSPLSVIYKWRLEQEHYMKAHNGGKGMSDAAVKAFVDRYIPGYVFFGDGPTIGFESRQPRWTGKSLRIVIDENREVVGTDIF</sequence>